<dbReference type="AlphaFoldDB" id="A0A6I0EYV5"/>
<dbReference type="EMBL" id="WBZC01000061">
    <property type="protein sequence ID" value="KAB3531059.1"/>
    <property type="molecule type" value="Genomic_DNA"/>
</dbReference>
<dbReference type="RefSeq" id="WP_151862120.1">
    <property type="nucleotide sequence ID" value="NZ_WBZC01000061.1"/>
</dbReference>
<accession>A0A6I0EYV5</accession>
<dbReference type="Proteomes" id="UP000432715">
    <property type="component" value="Unassembled WGS sequence"/>
</dbReference>
<evidence type="ECO:0000313" key="1">
    <source>
        <dbReference type="EMBL" id="KAB3531059.1"/>
    </source>
</evidence>
<dbReference type="OrthoDB" id="9779761at2"/>
<sequence length="363" mass="42931">MNINEVPKWEKLYDNFKYPYGVYYDLIVQGTEHPRKIELMGAWKTGSLRENADEIVYTDIKGITYGFTNRWSENTPVGYNIWKEVSDNCKTIKEKIPEKFPLEEPEVVIDLKSKKGFGFIWTLFVLHSFYPKVYPLFDQHVFRTYRYIVTNGDDCPNLAHNEWSSYVSYRNFFVKCVEKLNVDYWKLDKAFWAFGKNLKKSKVKFQGKMNKKNKDVSKDTNIWVKYLTLGGKQKCFKWRLDDEGNLIIRRKYKTGKEHTKKISQNELARIYNYIDERGWINLANNVSKLKSNKEKEGLGNFLYNNLDWSIENAQLASHLGSLFVQASIWESNGKKRGIIFSPKVNNCEEMLKKFYYARVKNDV</sequence>
<gene>
    <name evidence="1" type="ORF">F8154_13370</name>
</gene>
<protein>
    <submittedName>
        <fullName evidence="1">Uncharacterized protein</fullName>
    </submittedName>
</protein>
<proteinExistence type="predicted"/>
<comment type="caution">
    <text evidence="1">The sequence shown here is derived from an EMBL/GenBank/DDBJ whole genome shotgun (WGS) entry which is preliminary data.</text>
</comment>
<keyword evidence="2" id="KW-1185">Reference proteome</keyword>
<organism evidence="1 2">
    <name type="scientific">Alkaliphilus pronyensis</name>
    <dbReference type="NCBI Taxonomy" id="1482732"/>
    <lineage>
        <taxon>Bacteria</taxon>
        <taxon>Bacillati</taxon>
        <taxon>Bacillota</taxon>
        <taxon>Clostridia</taxon>
        <taxon>Peptostreptococcales</taxon>
        <taxon>Natronincolaceae</taxon>
        <taxon>Alkaliphilus</taxon>
    </lineage>
</organism>
<reference evidence="1 2" key="1">
    <citation type="submission" date="2019-10" db="EMBL/GenBank/DDBJ databases">
        <title>Alkaliphilus serpentinus sp. nov. and Alkaliphilus pronyensis sp. nov., two novel anaerobic alkaliphilic species isolated from the serpentinized-hosted hydrothermal field of the Prony Bay (New Caledonia).</title>
        <authorList>
            <person name="Postec A."/>
        </authorList>
    </citation>
    <scope>NUCLEOTIDE SEQUENCE [LARGE SCALE GENOMIC DNA]</scope>
    <source>
        <strain evidence="1 2">LacV</strain>
    </source>
</reference>
<name>A0A6I0EYV5_9FIRM</name>
<evidence type="ECO:0000313" key="2">
    <source>
        <dbReference type="Proteomes" id="UP000432715"/>
    </source>
</evidence>